<dbReference type="PANTHER" id="PTHR11851:SF49">
    <property type="entry name" value="MITOCHONDRIAL-PROCESSING PEPTIDASE SUBUNIT ALPHA"/>
    <property type="match status" value="1"/>
</dbReference>
<dbReference type="Gene3D" id="3.30.830.10">
    <property type="entry name" value="Metalloenzyme, LuxS/M16 peptidase-like"/>
    <property type="match status" value="2"/>
</dbReference>
<keyword evidence="4" id="KW-0378">Hydrolase</keyword>
<dbReference type="GO" id="GO:0008233">
    <property type="term" value="F:peptidase activity"/>
    <property type="evidence" value="ECO:0007669"/>
    <property type="project" value="UniProtKB-KW"/>
</dbReference>
<dbReference type="EMBL" id="CP012333">
    <property type="protein sequence ID" value="AKV02555.1"/>
    <property type="molecule type" value="Genomic_DNA"/>
</dbReference>
<comment type="similarity">
    <text evidence="1">Belongs to the peptidase M16 family.</text>
</comment>
<dbReference type="GO" id="GO:0046872">
    <property type="term" value="F:metal ion binding"/>
    <property type="evidence" value="ECO:0007669"/>
    <property type="project" value="InterPro"/>
</dbReference>
<dbReference type="AlphaFoldDB" id="A0A0K1QAV7"/>
<dbReference type="KEGG" id="llu:AKJ09_09218"/>
<accession>A0A0K1QAV7</accession>
<dbReference type="InterPro" id="IPR011765">
    <property type="entry name" value="Pept_M16_N"/>
</dbReference>
<feature type="domain" description="Peptidase M16 C-terminal" evidence="3">
    <location>
        <begin position="194"/>
        <end position="372"/>
    </location>
</feature>
<organism evidence="4 5">
    <name type="scientific">Labilithrix luteola</name>
    <dbReference type="NCBI Taxonomy" id="1391654"/>
    <lineage>
        <taxon>Bacteria</taxon>
        <taxon>Pseudomonadati</taxon>
        <taxon>Myxococcota</taxon>
        <taxon>Polyangia</taxon>
        <taxon>Polyangiales</taxon>
        <taxon>Labilitrichaceae</taxon>
        <taxon>Labilithrix</taxon>
    </lineage>
</organism>
<proteinExistence type="inferred from homology"/>
<dbReference type="InterPro" id="IPR011249">
    <property type="entry name" value="Metalloenz_LuxS/M16"/>
</dbReference>
<evidence type="ECO:0000259" key="3">
    <source>
        <dbReference type="Pfam" id="PF05193"/>
    </source>
</evidence>
<dbReference type="InterPro" id="IPR050361">
    <property type="entry name" value="MPP/UQCRC_Complex"/>
</dbReference>
<keyword evidence="4" id="KW-0645">Protease</keyword>
<dbReference type="Pfam" id="PF00675">
    <property type="entry name" value="Peptidase_M16"/>
    <property type="match status" value="1"/>
</dbReference>
<name>A0A0K1QAV7_9BACT</name>
<evidence type="ECO:0000313" key="5">
    <source>
        <dbReference type="Proteomes" id="UP000064967"/>
    </source>
</evidence>
<dbReference type="GO" id="GO:0006508">
    <property type="term" value="P:proteolysis"/>
    <property type="evidence" value="ECO:0007669"/>
    <property type="project" value="UniProtKB-KW"/>
</dbReference>
<protein>
    <submittedName>
        <fullName evidence="4">Protease</fullName>
    </submittedName>
</protein>
<sequence length="453" mass="50933">MNTQSLWTYEGSVPFTDLGTAALGADVTYVHRFRLGNGLRLLLLVDKSAPVLSYFTWFRVGSRHERPGKTGLAHLFEHLMFNETEGLKAGEFDRKLEENGAESNAATWLDWTYYYESLPKDRFALAVKLESERMARLVLREPQVVSEKEVVANERRMRVDDDVEGTANEILYKTAFTKHPYHWPTIGWMDDIQNFTPEDCEAFYKTYYAPNNATVVVVGDVREADVLEKIRAAYGAIPASVLPEEDTTPEPHQLEAREVTMKKPTASEKLLLGYRGPALGDADHVTLSVLNEVLFGGRACRMYRELVVNRELCTDLRGWVSTFRDPGLYEVYYTARPGVCGEDILPIAEAELARARDEVVTEEELARAKARLELGLLQSLETMSGKAEQIGFYDTVLGDPAAAFRRLEAYRRVTAGELRTAARRYLNNEARTMIRVLPEGDSAPASGAEEAAQ</sequence>
<dbReference type="Pfam" id="PF05193">
    <property type="entry name" value="Peptidase_M16_C"/>
    <property type="match status" value="1"/>
</dbReference>
<dbReference type="STRING" id="1391654.AKJ09_09218"/>
<dbReference type="SUPFAM" id="SSF63411">
    <property type="entry name" value="LuxS/MPP-like metallohydrolase"/>
    <property type="match status" value="2"/>
</dbReference>
<keyword evidence="5" id="KW-1185">Reference proteome</keyword>
<dbReference type="Proteomes" id="UP000064967">
    <property type="component" value="Chromosome"/>
</dbReference>
<feature type="domain" description="Peptidase M16 N-terminal" evidence="2">
    <location>
        <begin position="54"/>
        <end position="185"/>
    </location>
</feature>
<reference evidence="4 5" key="1">
    <citation type="submission" date="2015-08" db="EMBL/GenBank/DDBJ databases">
        <authorList>
            <person name="Babu N.S."/>
            <person name="Beckwith C.J."/>
            <person name="Beseler K.G."/>
            <person name="Brison A."/>
            <person name="Carone J.V."/>
            <person name="Caskin T.P."/>
            <person name="Diamond M."/>
            <person name="Durham M.E."/>
            <person name="Foxe J.M."/>
            <person name="Go M."/>
            <person name="Henderson B.A."/>
            <person name="Jones I.B."/>
            <person name="McGettigan J.A."/>
            <person name="Micheletti S.J."/>
            <person name="Nasrallah M.E."/>
            <person name="Ortiz D."/>
            <person name="Piller C.R."/>
            <person name="Privatt S.R."/>
            <person name="Schneider S.L."/>
            <person name="Sharp S."/>
            <person name="Smith T.C."/>
            <person name="Stanton J.D."/>
            <person name="Ullery H.E."/>
            <person name="Wilson R.J."/>
            <person name="Serrano M.G."/>
            <person name="Buck G."/>
            <person name="Lee V."/>
            <person name="Wang Y."/>
            <person name="Carvalho R."/>
            <person name="Voegtly L."/>
            <person name="Shi R."/>
            <person name="Duckworth R."/>
            <person name="Johnson A."/>
            <person name="Loviza R."/>
            <person name="Walstead R."/>
            <person name="Shah Z."/>
            <person name="Kiflezghi M."/>
            <person name="Wade K."/>
            <person name="Ball S.L."/>
            <person name="Bradley K.W."/>
            <person name="Asai D.J."/>
            <person name="Bowman C.A."/>
            <person name="Russell D.A."/>
            <person name="Pope W.H."/>
            <person name="Jacobs-Sera D."/>
            <person name="Hendrix R.W."/>
            <person name="Hatfull G.F."/>
        </authorList>
    </citation>
    <scope>NUCLEOTIDE SEQUENCE [LARGE SCALE GENOMIC DNA]</scope>
    <source>
        <strain evidence="4 5">DSM 27648</strain>
    </source>
</reference>
<evidence type="ECO:0000313" key="4">
    <source>
        <dbReference type="EMBL" id="AKV02555.1"/>
    </source>
</evidence>
<gene>
    <name evidence="4" type="ORF">AKJ09_09218</name>
</gene>
<dbReference type="InterPro" id="IPR007863">
    <property type="entry name" value="Peptidase_M16_C"/>
</dbReference>
<evidence type="ECO:0000256" key="1">
    <source>
        <dbReference type="ARBA" id="ARBA00007261"/>
    </source>
</evidence>
<dbReference type="PANTHER" id="PTHR11851">
    <property type="entry name" value="METALLOPROTEASE"/>
    <property type="match status" value="1"/>
</dbReference>
<evidence type="ECO:0000259" key="2">
    <source>
        <dbReference type="Pfam" id="PF00675"/>
    </source>
</evidence>